<sequence>MQALDSRLTAPLSGLREHSASPAEGAPPSEGAPATANATADPITEAWLAALLGRAAAALPPLPSADLFRTATGLFTLHAGVGLAAGQVLVEVAAADLGVPFALSAEFSALDAAAQGLIRRVDLTALSADRVFALRLAPGTEPPTLELYRPPLYERSVDPDSVPGRQALGGISGTILQSFAARPVGDGRLLFDAGPWVAAGFHLPGLAAVPPRFVGATAHPRSVTMRVRVAGGDGIGGTLAVTVVGLPRRRMEPRPLDDRIGYFATEFSWVDDYTAARPAARGAYINRWDLTKNPVLRYYVDPSVPRSFWPAVVDGILRWNPAFEAAGYRRPVLRAVVPTDADWPADYAADDARFNTISFVPGNQQLALGAPKVDPRTGETLNADIILKDNMVRGWATTYRLWYASDRDERASSRAASAAGRPVPGSEEDFVYQQLADTTAHEVGHTLGLRHNWRGSAGIPWEQLTNETYVSIHGLSTSVMDYLPSEPLPTRDGRPQRYFATPVVGAYDIAAIRYGYTRWRSEADARAFAESVAASGLALAVDGDQEADALAQQFDLSATPLEWHRHNVATVRRQLRRLGRTAGSAASTTSAADRTAAAAQLLSSGVGSVRLAAVLVGAAIPHRGRTRGAPAVSLLDAATEAAAAGWVLAQLHPADGLLSAATVAAVAPHLLAKGGAACSDSPACLRRAPPPLATLLHAAREEVLATLLAPSRLARLTANAAARPRRLSVADLLGAVSETLVGPRWVGLAPPAAVTAGSLFRDEATARWVATLTALASGSAANETAQQPAAVGLAAAGELSRIATAVAAAVAAAPGSAHLRGLRLATAAFALA</sequence>
<evidence type="ECO:0000313" key="2">
    <source>
        <dbReference type="Proteomes" id="UP000798662"/>
    </source>
</evidence>
<organism evidence="1 2">
    <name type="scientific">Pyropia yezoensis</name>
    <name type="common">Susabi-nori</name>
    <name type="synonym">Porphyra yezoensis</name>
    <dbReference type="NCBI Taxonomy" id="2788"/>
    <lineage>
        <taxon>Eukaryota</taxon>
        <taxon>Rhodophyta</taxon>
        <taxon>Bangiophyceae</taxon>
        <taxon>Bangiales</taxon>
        <taxon>Bangiaceae</taxon>
        <taxon>Pyropia</taxon>
    </lineage>
</organism>
<dbReference type="EMBL" id="CM020618">
    <property type="protein sequence ID" value="KAK1858974.1"/>
    <property type="molecule type" value="Genomic_DNA"/>
</dbReference>
<keyword evidence="2" id="KW-1185">Reference proteome</keyword>
<proteinExistence type="predicted"/>
<protein>
    <submittedName>
        <fullName evidence="1">Uncharacterized protein</fullName>
    </submittedName>
</protein>
<comment type="caution">
    <text evidence="1">The sequence shown here is derived from an EMBL/GenBank/DDBJ whole genome shotgun (WGS) entry which is preliminary data.</text>
</comment>
<name>A0ACC3BM01_PYRYE</name>
<dbReference type="Proteomes" id="UP000798662">
    <property type="component" value="Chromosome 1"/>
</dbReference>
<reference evidence="1" key="1">
    <citation type="submission" date="2019-11" db="EMBL/GenBank/DDBJ databases">
        <title>Nori genome reveals adaptations in red seaweeds to the harsh intertidal environment.</title>
        <authorList>
            <person name="Wang D."/>
            <person name="Mao Y."/>
        </authorList>
    </citation>
    <scope>NUCLEOTIDE SEQUENCE</scope>
    <source>
        <tissue evidence="1">Gametophyte</tissue>
    </source>
</reference>
<evidence type="ECO:0000313" key="1">
    <source>
        <dbReference type="EMBL" id="KAK1858974.1"/>
    </source>
</evidence>
<gene>
    <name evidence="1" type="ORF">I4F81_001573</name>
</gene>
<accession>A0ACC3BM01</accession>